<evidence type="ECO:0000313" key="2">
    <source>
        <dbReference type="Proteomes" id="UP001163105"/>
    </source>
</evidence>
<protein>
    <submittedName>
        <fullName evidence="1">Uncharacterized protein</fullName>
    </submittedName>
</protein>
<proteinExistence type="predicted"/>
<name>A0AB34FT96_9HYPO</name>
<reference evidence="1" key="1">
    <citation type="submission" date="2023-01" db="EMBL/GenBank/DDBJ databases">
        <title>The growth and conidiation of Purpureocillium lavendulum are regulated by nitrogen source and histone H3K14 acetylation.</title>
        <authorList>
            <person name="Tang P."/>
            <person name="Han J."/>
            <person name="Zhang C."/>
            <person name="Tang P."/>
            <person name="Qi F."/>
            <person name="Zhang K."/>
            <person name="Liang L."/>
        </authorList>
    </citation>
    <scope>NUCLEOTIDE SEQUENCE</scope>
    <source>
        <strain evidence="1">YMF1.00683</strain>
    </source>
</reference>
<dbReference type="EMBL" id="JAQHRD010000003">
    <property type="protein sequence ID" value="KAJ6442497.1"/>
    <property type="molecule type" value="Genomic_DNA"/>
</dbReference>
<keyword evidence="2" id="KW-1185">Reference proteome</keyword>
<evidence type="ECO:0000313" key="1">
    <source>
        <dbReference type="EMBL" id="KAJ6442497.1"/>
    </source>
</evidence>
<sequence length="131" mass="14248">MPGLSLHHVQPRHALPLGQYKDAAHRIFSDPNSAVTPAEWDNVGGEWHQAQKTVKAYLTGVRICSNTKVVSSRIIADTLSVLGCSQTCDAGTQQCNIDTRPVNGYVDILVEIGLPQHPKIKCHASHKVSTD</sequence>
<dbReference type="AlphaFoldDB" id="A0AB34FT96"/>
<organism evidence="1 2">
    <name type="scientific">Purpureocillium lavendulum</name>
    <dbReference type="NCBI Taxonomy" id="1247861"/>
    <lineage>
        <taxon>Eukaryota</taxon>
        <taxon>Fungi</taxon>
        <taxon>Dikarya</taxon>
        <taxon>Ascomycota</taxon>
        <taxon>Pezizomycotina</taxon>
        <taxon>Sordariomycetes</taxon>
        <taxon>Hypocreomycetidae</taxon>
        <taxon>Hypocreales</taxon>
        <taxon>Ophiocordycipitaceae</taxon>
        <taxon>Purpureocillium</taxon>
    </lineage>
</organism>
<comment type="caution">
    <text evidence="1">The sequence shown here is derived from an EMBL/GenBank/DDBJ whole genome shotgun (WGS) entry which is preliminary data.</text>
</comment>
<accession>A0AB34FT96</accession>
<gene>
    <name evidence="1" type="ORF">O9K51_03672</name>
</gene>
<dbReference type="Proteomes" id="UP001163105">
    <property type="component" value="Unassembled WGS sequence"/>
</dbReference>